<feature type="binding site" evidence="17">
    <location>
        <position position="54"/>
    </location>
    <ligand>
        <name>ATP</name>
        <dbReference type="ChEBI" id="CHEBI:30616"/>
    </ligand>
</feature>
<dbReference type="GO" id="GO:0005886">
    <property type="term" value="C:plasma membrane"/>
    <property type="evidence" value="ECO:0007669"/>
    <property type="project" value="UniProtKB-SubCell"/>
</dbReference>
<sequence length="150" mass="16471">MLKLDAFALTAMFQAVSFCTFIVVLSMGHLFSFKKLFRGFGYAGNGLKAAFRSEQNFRLHTFAALLTIALAFFLRVTVYEWLIIIICIAGVMGAELINTAIEKVCDQVSTEKHPGIQYIKDVSAAAVFIIAAGAFIAGVVIFIPRLLKLI</sequence>
<evidence type="ECO:0000256" key="5">
    <source>
        <dbReference type="ARBA" id="ARBA00022679"/>
    </source>
</evidence>
<dbReference type="STRING" id="1285928.SAMN04487894_107203"/>
<dbReference type="InterPro" id="IPR000829">
    <property type="entry name" value="DAGK"/>
</dbReference>
<keyword evidence="8 20" id="KW-0418">Kinase</keyword>
<reference evidence="21" key="1">
    <citation type="submission" date="2016-10" db="EMBL/GenBank/DDBJ databases">
        <authorList>
            <person name="Varghese N."/>
            <person name="Submissions S."/>
        </authorList>
    </citation>
    <scope>NUCLEOTIDE SEQUENCE [LARGE SCALE GENOMIC DNA]</scope>
    <source>
        <strain evidence="21">DSM 25811 / CCM 8410 / LMG 26954 / E90</strain>
    </source>
</reference>
<evidence type="ECO:0000256" key="10">
    <source>
        <dbReference type="ARBA" id="ARBA00022989"/>
    </source>
</evidence>
<dbReference type="GO" id="GO:0016301">
    <property type="term" value="F:kinase activity"/>
    <property type="evidence" value="ECO:0007669"/>
    <property type="project" value="UniProtKB-KW"/>
</dbReference>
<dbReference type="PANTHER" id="PTHR34299">
    <property type="entry name" value="DIACYLGLYCEROL KINASE"/>
    <property type="match status" value="1"/>
</dbReference>
<evidence type="ECO:0000256" key="15">
    <source>
        <dbReference type="PIRSR" id="PIRSR600829-1"/>
    </source>
</evidence>
<comment type="similarity">
    <text evidence="2">Belongs to the bacterial diacylglycerol kinase family.</text>
</comment>
<dbReference type="AlphaFoldDB" id="A0A1G6TI49"/>
<keyword evidence="4" id="KW-0444">Lipid biosynthesis</keyword>
<feature type="binding site" evidence="16">
    <location>
        <position position="95"/>
    </location>
    <ligand>
        <name>substrate</name>
    </ligand>
</feature>
<dbReference type="CDD" id="cd14265">
    <property type="entry name" value="UDPK_IM_like"/>
    <property type="match status" value="1"/>
</dbReference>
<comment type="cofactor">
    <cofactor evidence="18">
        <name>Mg(2+)</name>
        <dbReference type="ChEBI" id="CHEBI:18420"/>
    </cofactor>
    <text evidence="18">Mn(2+), Zn(2+), Cd(2+) and Co(2+) support activity to lesser extents.</text>
</comment>
<keyword evidence="5" id="KW-0808">Transferase</keyword>
<evidence type="ECO:0000256" key="13">
    <source>
        <dbReference type="ARBA" id="ARBA00023209"/>
    </source>
</evidence>
<evidence type="ECO:0000256" key="18">
    <source>
        <dbReference type="PIRSR" id="PIRSR600829-4"/>
    </source>
</evidence>
<evidence type="ECO:0000256" key="9">
    <source>
        <dbReference type="ARBA" id="ARBA00022840"/>
    </source>
</evidence>
<comment type="subcellular location">
    <subcellularLocation>
        <location evidence="1">Cell membrane</location>
        <topology evidence="1">Multi-pass membrane protein</topology>
    </subcellularLocation>
</comment>
<keyword evidence="14" id="KW-1208">Phospholipid metabolism</keyword>
<feature type="binding site" evidence="17">
    <location>
        <begin position="120"/>
        <end position="121"/>
    </location>
    <ligand>
        <name>ATP</name>
        <dbReference type="ChEBI" id="CHEBI:30616"/>
    </ligand>
</feature>
<dbReference type="EMBL" id="FMZO01000007">
    <property type="protein sequence ID" value="SDD28005.1"/>
    <property type="molecule type" value="Genomic_DNA"/>
</dbReference>
<gene>
    <name evidence="20" type="ORF">SAMN04487894_107203</name>
</gene>
<evidence type="ECO:0000256" key="8">
    <source>
        <dbReference type="ARBA" id="ARBA00022777"/>
    </source>
</evidence>
<feature type="transmembrane region" description="Helical" evidence="19">
    <location>
        <begin position="6"/>
        <end position="31"/>
    </location>
</feature>
<keyword evidence="6 19" id="KW-0812">Transmembrane</keyword>
<evidence type="ECO:0000256" key="19">
    <source>
        <dbReference type="SAM" id="Phobius"/>
    </source>
</evidence>
<feature type="transmembrane region" description="Helical" evidence="19">
    <location>
        <begin position="122"/>
        <end position="143"/>
    </location>
</feature>
<feature type="active site" description="Proton acceptor" evidence="15">
    <location>
        <position position="95"/>
    </location>
</feature>
<keyword evidence="12 19" id="KW-0472">Membrane</keyword>
<evidence type="ECO:0000256" key="16">
    <source>
        <dbReference type="PIRSR" id="PIRSR600829-2"/>
    </source>
</evidence>
<keyword evidence="11" id="KW-0443">Lipid metabolism</keyword>
<proteinExistence type="inferred from homology"/>
<evidence type="ECO:0000256" key="17">
    <source>
        <dbReference type="PIRSR" id="PIRSR600829-3"/>
    </source>
</evidence>
<dbReference type="InterPro" id="IPR033717">
    <property type="entry name" value="UDPK"/>
</dbReference>
<keyword evidence="13" id="KW-0594">Phospholipid biosynthesis</keyword>
<name>A0A1G6TI49_NIADE</name>
<feature type="binding site" evidence="18">
    <location>
        <position position="102"/>
    </location>
    <ligand>
        <name>a divalent metal cation</name>
        <dbReference type="ChEBI" id="CHEBI:60240"/>
    </ligand>
</feature>
<keyword evidence="3" id="KW-1003">Cell membrane</keyword>
<dbReference type="InterPro" id="IPR036945">
    <property type="entry name" value="DAGK_sf"/>
</dbReference>
<keyword evidence="18" id="KW-0479">Metal-binding</keyword>
<keyword evidence="7 17" id="KW-0547">Nucleotide-binding</keyword>
<keyword evidence="21" id="KW-1185">Reference proteome</keyword>
<evidence type="ECO:0000256" key="14">
    <source>
        <dbReference type="ARBA" id="ARBA00023264"/>
    </source>
</evidence>
<evidence type="ECO:0000256" key="3">
    <source>
        <dbReference type="ARBA" id="ARBA00022475"/>
    </source>
</evidence>
<evidence type="ECO:0000256" key="2">
    <source>
        <dbReference type="ARBA" id="ARBA00005967"/>
    </source>
</evidence>
<feature type="transmembrane region" description="Helical" evidence="19">
    <location>
        <begin position="81"/>
        <end position="101"/>
    </location>
</feature>
<evidence type="ECO:0000256" key="1">
    <source>
        <dbReference type="ARBA" id="ARBA00004651"/>
    </source>
</evidence>
<keyword evidence="18" id="KW-0460">Magnesium</keyword>
<organism evidence="20 21">
    <name type="scientific">Niabella drilacis (strain DSM 25811 / CCM 8410 / CCUG 62505 / LMG 26954 / E90)</name>
    <dbReference type="NCBI Taxonomy" id="1285928"/>
    <lineage>
        <taxon>Bacteria</taxon>
        <taxon>Pseudomonadati</taxon>
        <taxon>Bacteroidota</taxon>
        <taxon>Chitinophagia</taxon>
        <taxon>Chitinophagales</taxon>
        <taxon>Chitinophagaceae</taxon>
        <taxon>Niabella</taxon>
    </lineage>
</organism>
<dbReference type="GO" id="GO:0008654">
    <property type="term" value="P:phospholipid biosynthetic process"/>
    <property type="evidence" value="ECO:0007669"/>
    <property type="project" value="UniProtKB-KW"/>
</dbReference>
<dbReference type="GO" id="GO:0046872">
    <property type="term" value="F:metal ion binding"/>
    <property type="evidence" value="ECO:0007669"/>
    <property type="project" value="UniProtKB-KW"/>
</dbReference>
<feature type="binding site" evidence="17">
    <location>
        <begin position="111"/>
        <end position="113"/>
    </location>
    <ligand>
        <name>ATP</name>
        <dbReference type="ChEBI" id="CHEBI:30616"/>
    </ligand>
</feature>
<evidence type="ECO:0000256" key="11">
    <source>
        <dbReference type="ARBA" id="ARBA00023098"/>
    </source>
</evidence>
<feature type="transmembrane region" description="Helical" evidence="19">
    <location>
        <begin position="57"/>
        <end position="75"/>
    </location>
</feature>
<feature type="binding site" evidence="18">
    <location>
        <position position="54"/>
    </location>
    <ligand>
        <name>a divalent metal cation</name>
        <dbReference type="ChEBI" id="CHEBI:60240"/>
    </ligand>
</feature>
<dbReference type="PANTHER" id="PTHR34299:SF1">
    <property type="entry name" value="DIACYLGLYCEROL KINASE"/>
    <property type="match status" value="1"/>
</dbReference>
<evidence type="ECO:0000256" key="4">
    <source>
        <dbReference type="ARBA" id="ARBA00022516"/>
    </source>
</evidence>
<feature type="binding site" evidence="17">
    <location>
        <position position="102"/>
    </location>
    <ligand>
        <name>ATP</name>
        <dbReference type="ChEBI" id="CHEBI:30616"/>
    </ligand>
</feature>
<keyword evidence="10 19" id="KW-1133">Transmembrane helix</keyword>
<keyword evidence="9 17" id="KW-0067">ATP-binding</keyword>
<evidence type="ECO:0000256" key="6">
    <source>
        <dbReference type="ARBA" id="ARBA00022692"/>
    </source>
</evidence>
<protein>
    <submittedName>
        <fullName evidence="20">Diacylglycerol kinase (ATP)</fullName>
    </submittedName>
</protein>
<accession>A0A1G6TI49</accession>
<dbReference type="GO" id="GO:0005524">
    <property type="term" value="F:ATP binding"/>
    <property type="evidence" value="ECO:0007669"/>
    <property type="project" value="UniProtKB-KW"/>
</dbReference>
<dbReference type="Pfam" id="PF01219">
    <property type="entry name" value="DAGK_prokar"/>
    <property type="match status" value="1"/>
</dbReference>
<evidence type="ECO:0000313" key="20">
    <source>
        <dbReference type="EMBL" id="SDD28005.1"/>
    </source>
</evidence>
<evidence type="ECO:0000313" key="21">
    <source>
        <dbReference type="Proteomes" id="UP000198757"/>
    </source>
</evidence>
<evidence type="ECO:0000256" key="12">
    <source>
        <dbReference type="ARBA" id="ARBA00023136"/>
    </source>
</evidence>
<evidence type="ECO:0000256" key="7">
    <source>
        <dbReference type="ARBA" id="ARBA00022741"/>
    </source>
</evidence>
<feature type="binding site" evidence="17">
    <location>
        <position position="42"/>
    </location>
    <ligand>
        <name>ATP</name>
        <dbReference type="ChEBI" id="CHEBI:30616"/>
    </ligand>
</feature>
<dbReference type="Proteomes" id="UP000198757">
    <property type="component" value="Unassembled WGS sequence"/>
</dbReference>
<dbReference type="Gene3D" id="1.10.287.3610">
    <property type="match status" value="1"/>
</dbReference>
<dbReference type="RefSeq" id="WP_245729219.1">
    <property type="nucleotide sequence ID" value="NZ_FMZO01000007.1"/>
</dbReference>